<dbReference type="InterPro" id="IPR011009">
    <property type="entry name" value="Kinase-like_dom_sf"/>
</dbReference>
<keyword evidence="6 10" id="KW-0418">Kinase</keyword>
<name>A0A8S1HGL4_9PELO</name>
<evidence type="ECO:0000313" key="13">
    <source>
        <dbReference type="Proteomes" id="UP000835052"/>
    </source>
</evidence>
<dbReference type="EMBL" id="CAJGYM010000048">
    <property type="protein sequence ID" value="CAD6194874.1"/>
    <property type="molecule type" value="Genomic_DNA"/>
</dbReference>
<dbReference type="PROSITE" id="PS50011">
    <property type="entry name" value="PROTEIN_KINASE_DOM"/>
    <property type="match status" value="2"/>
</dbReference>
<evidence type="ECO:0000256" key="7">
    <source>
        <dbReference type="ARBA" id="ARBA00022840"/>
    </source>
</evidence>
<comment type="subcellular location">
    <subcellularLocation>
        <location evidence="10">Cytoplasm</location>
    </subcellularLocation>
</comment>
<dbReference type="Proteomes" id="UP000835052">
    <property type="component" value="Unassembled WGS sequence"/>
</dbReference>
<evidence type="ECO:0000256" key="3">
    <source>
        <dbReference type="ARBA" id="ARBA00022553"/>
    </source>
</evidence>
<feature type="domain" description="Protein kinase" evidence="11">
    <location>
        <begin position="311"/>
        <end position="612"/>
    </location>
</feature>
<evidence type="ECO:0000256" key="2">
    <source>
        <dbReference type="ARBA" id="ARBA00022527"/>
    </source>
</evidence>
<evidence type="ECO:0000256" key="5">
    <source>
        <dbReference type="ARBA" id="ARBA00022741"/>
    </source>
</evidence>
<evidence type="ECO:0000256" key="1">
    <source>
        <dbReference type="ARBA" id="ARBA00008832"/>
    </source>
</evidence>
<dbReference type="PROSITE" id="PS00108">
    <property type="entry name" value="PROTEIN_KINASE_ST"/>
    <property type="match status" value="1"/>
</dbReference>
<organism evidence="12 13">
    <name type="scientific">Caenorhabditis auriculariae</name>
    <dbReference type="NCBI Taxonomy" id="2777116"/>
    <lineage>
        <taxon>Eukaryota</taxon>
        <taxon>Metazoa</taxon>
        <taxon>Ecdysozoa</taxon>
        <taxon>Nematoda</taxon>
        <taxon>Chromadorea</taxon>
        <taxon>Rhabditida</taxon>
        <taxon>Rhabditina</taxon>
        <taxon>Rhabditomorpha</taxon>
        <taxon>Rhabditoidea</taxon>
        <taxon>Rhabditidae</taxon>
        <taxon>Peloderinae</taxon>
        <taxon>Caenorhabditis</taxon>
    </lineage>
</organism>
<dbReference type="PANTHER" id="PTHR24055">
    <property type="entry name" value="MITOGEN-ACTIVATED PROTEIN KINASE"/>
    <property type="match status" value="1"/>
</dbReference>
<keyword evidence="4 10" id="KW-0808">Transferase</keyword>
<dbReference type="Gene3D" id="1.10.510.10">
    <property type="entry name" value="Transferase(Phosphotransferase) domain 1"/>
    <property type="match status" value="2"/>
</dbReference>
<dbReference type="Gene3D" id="3.30.200.20">
    <property type="entry name" value="Phosphorylase Kinase, domain 1"/>
    <property type="match status" value="1"/>
</dbReference>
<accession>A0A8S1HGL4</accession>
<dbReference type="Pfam" id="PF00069">
    <property type="entry name" value="Pkinase"/>
    <property type="match status" value="2"/>
</dbReference>
<dbReference type="EC" id="2.7.11.24" evidence="10"/>
<evidence type="ECO:0000256" key="6">
    <source>
        <dbReference type="ARBA" id="ARBA00022777"/>
    </source>
</evidence>
<dbReference type="GO" id="GO:0005524">
    <property type="term" value="F:ATP binding"/>
    <property type="evidence" value="ECO:0007669"/>
    <property type="project" value="UniProtKB-UniRule"/>
</dbReference>
<keyword evidence="10" id="KW-0460">Magnesium</keyword>
<comment type="function">
    <text evidence="10">Responds to activation by environmental stress and pro-inflammatory cytokines by phosphorylating a number of transcription factors, and thus regulates transcriptional activity.</text>
</comment>
<dbReference type="FunFam" id="1.10.510.10:FF:000009">
    <property type="entry name" value="Mitogen-activated protein kinase"/>
    <property type="match status" value="1"/>
</dbReference>
<dbReference type="OrthoDB" id="192887at2759"/>
<dbReference type="GO" id="GO:0005737">
    <property type="term" value="C:cytoplasm"/>
    <property type="evidence" value="ECO:0007669"/>
    <property type="project" value="UniProtKB-SubCell"/>
</dbReference>
<keyword evidence="2 10" id="KW-0723">Serine/threonine-protein kinase</keyword>
<dbReference type="SUPFAM" id="SSF56112">
    <property type="entry name" value="Protein kinase-like (PK-like)"/>
    <property type="match status" value="2"/>
</dbReference>
<feature type="domain" description="Protein kinase" evidence="11">
    <location>
        <begin position="1"/>
        <end position="201"/>
    </location>
</feature>
<comment type="cofactor">
    <cofactor evidence="10">
        <name>Mg(2+)</name>
        <dbReference type="ChEBI" id="CHEBI:18420"/>
    </cofactor>
</comment>
<dbReference type="PRINTS" id="PR01772">
    <property type="entry name" value="JNKMAPKINASE"/>
</dbReference>
<comment type="caution">
    <text evidence="12">The sequence shown here is derived from an EMBL/GenBank/DDBJ whole genome shotgun (WGS) entry which is preliminary data.</text>
</comment>
<evidence type="ECO:0000259" key="11">
    <source>
        <dbReference type="PROSITE" id="PS50011"/>
    </source>
</evidence>
<dbReference type="GO" id="GO:0106310">
    <property type="term" value="F:protein serine kinase activity"/>
    <property type="evidence" value="ECO:0007669"/>
    <property type="project" value="UniProtKB-UniRule"/>
</dbReference>
<reference evidence="12" key="1">
    <citation type="submission" date="2020-10" db="EMBL/GenBank/DDBJ databases">
        <authorList>
            <person name="Kikuchi T."/>
        </authorList>
    </citation>
    <scope>NUCLEOTIDE SEQUENCE</scope>
    <source>
        <strain evidence="12">NKZ352</strain>
    </source>
</reference>
<comment type="similarity">
    <text evidence="1 10">Belongs to the protein kinase superfamily. CMGC Ser/Thr protein kinase family. MAP kinase subfamily.</text>
</comment>
<comment type="catalytic activity">
    <reaction evidence="8">
        <text>L-threonyl-[protein] + ATP = O-phospho-L-threonyl-[protein] + ADP + H(+)</text>
        <dbReference type="Rhea" id="RHEA:46608"/>
        <dbReference type="Rhea" id="RHEA-COMP:11060"/>
        <dbReference type="Rhea" id="RHEA-COMP:11605"/>
        <dbReference type="ChEBI" id="CHEBI:15378"/>
        <dbReference type="ChEBI" id="CHEBI:30013"/>
        <dbReference type="ChEBI" id="CHEBI:30616"/>
        <dbReference type="ChEBI" id="CHEBI:61977"/>
        <dbReference type="ChEBI" id="CHEBI:456216"/>
        <dbReference type="EC" id="2.7.11.24"/>
    </reaction>
</comment>
<keyword evidence="5 10" id="KW-0547">Nucleotide-binding</keyword>
<dbReference type="InterPro" id="IPR050117">
    <property type="entry name" value="MAPK"/>
</dbReference>
<dbReference type="InterPro" id="IPR008271">
    <property type="entry name" value="Ser/Thr_kinase_AS"/>
</dbReference>
<evidence type="ECO:0000256" key="8">
    <source>
        <dbReference type="ARBA" id="ARBA00047592"/>
    </source>
</evidence>
<dbReference type="SMART" id="SM00220">
    <property type="entry name" value="S_TKc"/>
    <property type="match status" value="2"/>
</dbReference>
<comment type="catalytic activity">
    <reaction evidence="9">
        <text>L-seryl-[protein] + ATP = O-phospho-L-seryl-[protein] + ADP + H(+)</text>
        <dbReference type="Rhea" id="RHEA:17989"/>
        <dbReference type="Rhea" id="RHEA-COMP:9863"/>
        <dbReference type="Rhea" id="RHEA-COMP:11604"/>
        <dbReference type="ChEBI" id="CHEBI:15378"/>
        <dbReference type="ChEBI" id="CHEBI:29999"/>
        <dbReference type="ChEBI" id="CHEBI:30616"/>
        <dbReference type="ChEBI" id="CHEBI:83421"/>
        <dbReference type="ChEBI" id="CHEBI:456216"/>
        <dbReference type="EC" id="2.7.11.24"/>
    </reaction>
</comment>
<protein>
    <recommendedName>
        <fullName evidence="10">Stress-activated protein kinase JNK</fullName>
        <ecNumber evidence="10">2.7.11.24</ecNumber>
    </recommendedName>
</protein>
<keyword evidence="3 10" id="KW-0597">Phosphoprotein</keyword>
<dbReference type="FunFam" id="1.10.510.10:FF:000624">
    <property type="entry name" value="Mitogen-activated protein kinase"/>
    <property type="match status" value="1"/>
</dbReference>
<sequence>MDLDHERLSYLLYQMLCGIRHLHSAGIIHRDLKPSNIVVRSDCTLKILDFGLARSATEAFMMTPYVVTRYYRAPEVILGMGYRENVDVWSIGCIFGELIRGRVLFPGGDHIDQWNRIIEQLGTPERSFLERLQPTVRNYVENRPRYQSTPFEVLFSDNMFPPSADSARLTAAQARDLLCRMLVVDPERRITVDDALRHPYVNVWFDEAEVYAPPPMPYDHNLDVEQNVESWRELIFRELNDYARKHDIYERILKFQESFVYFEWKNFLLADREKNELYMEVQTPHGKFFVPEGFRLHFVCDTIPFIVPSRYDRLIYLGQGTQGDVVSAFDSVLNFPIAIKRIRLPPDAENDLFRKANRELQCSINLRHNQIITFYNAFASVSRSEALTEFYIVRELTEGTLGKVERDILDHDSISSIVYQILEGVNYLHRNQIAHRDLKLANILATCRGEVKVCDFGQSNMQDPFMNTPYVVQRQFRAPEILLQQGALAIYDNRVDIWSVGCILANLIIGEPLFKGTDHLHQWEKIVEILGTPPPDSSFVQRLQPHVQMAIATCPYYYQKPLEVCLPDSSFPPGAAAESERCDLARDLLKKMLVIEPSDRISVIEALHHPYFPERIREEISAEPFEHALGVESSYSLNRGIPAEKSRKKIFHTLTNFARIHDIHSGKHPRAFTHLEMQQNM</sequence>
<gene>
    <name evidence="12" type="ORF">CAUJ_LOCUS10793</name>
</gene>
<dbReference type="AlphaFoldDB" id="A0A8S1HGL4"/>
<keyword evidence="7 10" id="KW-0067">ATP-binding</keyword>
<evidence type="ECO:0000256" key="9">
    <source>
        <dbReference type="ARBA" id="ARBA00048312"/>
    </source>
</evidence>
<evidence type="ECO:0000256" key="10">
    <source>
        <dbReference type="RuleBase" id="RU368052"/>
    </source>
</evidence>
<keyword evidence="13" id="KW-1185">Reference proteome</keyword>
<dbReference type="InterPro" id="IPR000719">
    <property type="entry name" value="Prot_kinase_dom"/>
</dbReference>
<dbReference type="InterPro" id="IPR008351">
    <property type="entry name" value="MAPK_JNK"/>
</dbReference>
<proteinExistence type="inferred from homology"/>
<evidence type="ECO:0000313" key="12">
    <source>
        <dbReference type="EMBL" id="CAD6194874.1"/>
    </source>
</evidence>
<dbReference type="GO" id="GO:0004707">
    <property type="term" value="F:MAP kinase activity"/>
    <property type="evidence" value="ECO:0007669"/>
    <property type="project" value="UniProtKB-UniRule"/>
</dbReference>
<evidence type="ECO:0000256" key="4">
    <source>
        <dbReference type="ARBA" id="ARBA00022679"/>
    </source>
</evidence>